<dbReference type="PANTHER" id="PTHR33397:SF5">
    <property type="entry name" value="RNASE YUTE-RELATED"/>
    <property type="match status" value="1"/>
</dbReference>
<dbReference type="EMBL" id="VNHM01000007">
    <property type="protein sequence ID" value="TYO95652.1"/>
    <property type="molecule type" value="Genomic_DNA"/>
</dbReference>
<evidence type="ECO:0000256" key="1">
    <source>
        <dbReference type="ARBA" id="ARBA00022649"/>
    </source>
</evidence>
<dbReference type="RefSeq" id="WP_166511619.1">
    <property type="nucleotide sequence ID" value="NZ_VNHM01000007.1"/>
</dbReference>
<dbReference type="InterPro" id="IPR052379">
    <property type="entry name" value="Type_VII_TA_RNase"/>
</dbReference>
<proteinExistence type="inferred from homology"/>
<evidence type="ECO:0000313" key="5">
    <source>
        <dbReference type="EMBL" id="TYO95652.1"/>
    </source>
</evidence>
<reference evidence="5 6" key="1">
    <citation type="submission" date="2019-07" db="EMBL/GenBank/DDBJ databases">
        <title>Genomic Encyclopedia of Type Strains, Phase I: the one thousand microbial genomes (KMG-I) project.</title>
        <authorList>
            <person name="Kyrpides N."/>
        </authorList>
    </citation>
    <scope>NUCLEOTIDE SEQUENCE [LARGE SCALE GENOMIC DNA]</scope>
    <source>
        <strain evidence="5 6">DSM 6562</strain>
    </source>
</reference>
<dbReference type="InterPro" id="IPR037038">
    <property type="entry name" value="HepT-like_sf"/>
</dbReference>
<dbReference type="Gene3D" id="1.20.120.580">
    <property type="entry name" value="bsu32300-like"/>
    <property type="match status" value="1"/>
</dbReference>
<keyword evidence="1" id="KW-1277">Toxin-antitoxin system</keyword>
<evidence type="ECO:0000256" key="3">
    <source>
        <dbReference type="ARBA" id="ARBA00022801"/>
    </source>
</evidence>
<accession>A0A5S4ZSL7</accession>
<organism evidence="5 6">
    <name type="scientific">Desulfallas thermosapovorans DSM 6562</name>
    <dbReference type="NCBI Taxonomy" id="1121431"/>
    <lineage>
        <taxon>Bacteria</taxon>
        <taxon>Bacillati</taxon>
        <taxon>Bacillota</taxon>
        <taxon>Clostridia</taxon>
        <taxon>Eubacteriales</taxon>
        <taxon>Desulfallaceae</taxon>
        <taxon>Desulfallas</taxon>
    </lineage>
</organism>
<dbReference type="GO" id="GO:0110001">
    <property type="term" value="C:toxin-antitoxin complex"/>
    <property type="evidence" value="ECO:0007669"/>
    <property type="project" value="InterPro"/>
</dbReference>
<evidence type="ECO:0000256" key="2">
    <source>
        <dbReference type="ARBA" id="ARBA00022722"/>
    </source>
</evidence>
<name>A0A5S4ZSL7_9FIRM</name>
<protein>
    <submittedName>
        <fullName evidence="5">Uncharacterized protein YutE (UPF0331/DUF86 family)</fullName>
    </submittedName>
</protein>
<keyword evidence="3" id="KW-0378">Hydrolase</keyword>
<dbReference type="GO" id="GO:0016787">
    <property type="term" value="F:hydrolase activity"/>
    <property type="evidence" value="ECO:0007669"/>
    <property type="project" value="UniProtKB-KW"/>
</dbReference>
<comment type="similarity">
    <text evidence="4">Belongs to the HepT RNase toxin family.</text>
</comment>
<keyword evidence="6" id="KW-1185">Reference proteome</keyword>
<evidence type="ECO:0000256" key="4">
    <source>
        <dbReference type="ARBA" id="ARBA00024207"/>
    </source>
</evidence>
<dbReference type="Pfam" id="PF01934">
    <property type="entry name" value="HepT-like"/>
    <property type="match status" value="1"/>
</dbReference>
<dbReference type="GO" id="GO:0004540">
    <property type="term" value="F:RNA nuclease activity"/>
    <property type="evidence" value="ECO:0007669"/>
    <property type="project" value="InterPro"/>
</dbReference>
<dbReference type="PANTHER" id="PTHR33397">
    <property type="entry name" value="UPF0331 PROTEIN YUTE"/>
    <property type="match status" value="1"/>
</dbReference>
<dbReference type="NCBIfam" id="NF047751">
    <property type="entry name" value="HepT_toxin"/>
    <property type="match status" value="1"/>
</dbReference>
<dbReference type="Proteomes" id="UP000323166">
    <property type="component" value="Unassembled WGS sequence"/>
</dbReference>
<sequence>MTENNLYINYELITDKLADIKKSVALLNTIGQVEPQKFYKDEILVSGAKYQLILSIEAAQSICNHLAARIAKEAPRSYADCFRILGDNGILSRDLVQKLVSMARFRNLLANQYGKVDNSIVLDILKHNIVDLITYTKEIKLFISSARG</sequence>
<gene>
    <name evidence="5" type="ORF">LX24_01615</name>
</gene>
<keyword evidence="2" id="KW-0540">Nuclease</keyword>
<dbReference type="AlphaFoldDB" id="A0A5S4ZSL7"/>
<comment type="caution">
    <text evidence="5">The sequence shown here is derived from an EMBL/GenBank/DDBJ whole genome shotgun (WGS) entry which is preliminary data.</text>
</comment>
<evidence type="ECO:0000313" key="6">
    <source>
        <dbReference type="Proteomes" id="UP000323166"/>
    </source>
</evidence>
<dbReference type="InterPro" id="IPR008201">
    <property type="entry name" value="HepT-like"/>
</dbReference>